<feature type="compositionally biased region" description="Polar residues" evidence="1">
    <location>
        <begin position="488"/>
        <end position="498"/>
    </location>
</feature>
<accession>A0AAN7C7G0</accession>
<feature type="compositionally biased region" description="Basic and acidic residues" evidence="1">
    <location>
        <begin position="44"/>
        <end position="54"/>
    </location>
</feature>
<dbReference type="Proteomes" id="UP001303760">
    <property type="component" value="Unassembled WGS sequence"/>
</dbReference>
<comment type="caution">
    <text evidence="2">The sequence shown here is derived from an EMBL/GenBank/DDBJ whole genome shotgun (WGS) entry which is preliminary data.</text>
</comment>
<gene>
    <name evidence="2" type="ORF">C8A03DRAFT_17014</name>
</gene>
<name>A0AAN7C7G0_9PEZI</name>
<sequence length="561" mass="61946">MVTVEDDNGPPDYRKLLPSTTISSRPPQRGRPKSTLRHTAMAANERDSTKELADFIRNTTPPPSNYMSAQSSLGERHEKTRRLPLWPFRKKSKKGDKKPNAAPELIKLPDSAVAAMTIGGHRHISISIPIEYAHLQAATRKAPVSSAELPDESTRRKEQTETPRFTPAGDDSLPLPCHSNNSAGKGKQRGEAEPSPESRTADPALSLRPAMAPFQNCPADNTVVPTNTPPNRRQRLRHEPIMRHPSTGTESLPQTSTRGLTDPDTLRKRPSTPESYCTNISELIYSDAATVRIPTPQLAADFRNGPRALDSDTGTASFHTPELDYSPLTISSRDTMNAGDRNREDLPVLNFSAPYSRSISQRPSMDELTTPHCTLHAQDYRRHTLSALASLESPFGGTETPQTLHINPFSVMAGAQPPSLGQTAFQHNGTITPEFSTARNRLSYRPPTGGKGHTQRTSGIPNIRNETPPPAPCFLASNPSLARPTLNRRASTPDTNPYSNPSPRPVARSSASIHRELINRYEDLRQTRDRELIALAERLERLEHVNERLLSTLVPLFERIA</sequence>
<reference evidence="2" key="2">
    <citation type="submission" date="2023-05" db="EMBL/GenBank/DDBJ databases">
        <authorList>
            <consortium name="Lawrence Berkeley National Laboratory"/>
            <person name="Steindorff A."/>
            <person name="Hensen N."/>
            <person name="Bonometti L."/>
            <person name="Westerberg I."/>
            <person name="Brannstrom I.O."/>
            <person name="Guillou S."/>
            <person name="Cros-Aarteil S."/>
            <person name="Calhoun S."/>
            <person name="Haridas S."/>
            <person name="Kuo A."/>
            <person name="Mondo S."/>
            <person name="Pangilinan J."/>
            <person name="Riley R."/>
            <person name="Labutti K."/>
            <person name="Andreopoulos B."/>
            <person name="Lipzen A."/>
            <person name="Chen C."/>
            <person name="Yanf M."/>
            <person name="Daum C."/>
            <person name="Ng V."/>
            <person name="Clum A."/>
            <person name="Ohm R."/>
            <person name="Martin F."/>
            <person name="Silar P."/>
            <person name="Natvig D."/>
            <person name="Lalanne C."/>
            <person name="Gautier V."/>
            <person name="Ament-Velasquez S.L."/>
            <person name="Kruys A."/>
            <person name="Hutchinson M.I."/>
            <person name="Powell A.J."/>
            <person name="Barry K."/>
            <person name="Miller A.N."/>
            <person name="Grigoriev I.V."/>
            <person name="Debuchy R."/>
            <person name="Gladieux P."/>
            <person name="Thoren M.H."/>
            <person name="Johannesson H."/>
        </authorList>
    </citation>
    <scope>NUCLEOTIDE SEQUENCE</scope>
    <source>
        <strain evidence="2">CBS 532.94</strain>
    </source>
</reference>
<protein>
    <submittedName>
        <fullName evidence="2">Uncharacterized protein</fullName>
    </submittedName>
</protein>
<reference evidence="2" key="1">
    <citation type="journal article" date="2023" name="Mol. Phylogenet. Evol.">
        <title>Genome-scale phylogeny and comparative genomics of the fungal order Sordariales.</title>
        <authorList>
            <person name="Hensen N."/>
            <person name="Bonometti L."/>
            <person name="Westerberg I."/>
            <person name="Brannstrom I.O."/>
            <person name="Guillou S."/>
            <person name="Cros-Aarteil S."/>
            <person name="Calhoun S."/>
            <person name="Haridas S."/>
            <person name="Kuo A."/>
            <person name="Mondo S."/>
            <person name="Pangilinan J."/>
            <person name="Riley R."/>
            <person name="LaButti K."/>
            <person name="Andreopoulos B."/>
            <person name="Lipzen A."/>
            <person name="Chen C."/>
            <person name="Yan M."/>
            <person name="Daum C."/>
            <person name="Ng V."/>
            <person name="Clum A."/>
            <person name="Steindorff A."/>
            <person name="Ohm R.A."/>
            <person name="Martin F."/>
            <person name="Silar P."/>
            <person name="Natvig D.O."/>
            <person name="Lalanne C."/>
            <person name="Gautier V."/>
            <person name="Ament-Velasquez S.L."/>
            <person name="Kruys A."/>
            <person name="Hutchinson M.I."/>
            <person name="Powell A.J."/>
            <person name="Barry K."/>
            <person name="Miller A.N."/>
            <person name="Grigoriev I.V."/>
            <person name="Debuchy R."/>
            <person name="Gladieux P."/>
            <person name="Hiltunen Thoren M."/>
            <person name="Johannesson H."/>
        </authorList>
    </citation>
    <scope>NUCLEOTIDE SEQUENCE</scope>
    <source>
        <strain evidence="2">CBS 532.94</strain>
    </source>
</reference>
<feature type="region of interest" description="Disordered" evidence="1">
    <location>
        <begin position="443"/>
        <end position="511"/>
    </location>
</feature>
<dbReference type="AlphaFoldDB" id="A0AAN7C7G0"/>
<feature type="compositionally biased region" description="Polar residues" evidence="1">
    <location>
        <begin position="246"/>
        <end position="259"/>
    </location>
</feature>
<organism evidence="2 3">
    <name type="scientific">Achaetomium macrosporum</name>
    <dbReference type="NCBI Taxonomy" id="79813"/>
    <lineage>
        <taxon>Eukaryota</taxon>
        <taxon>Fungi</taxon>
        <taxon>Dikarya</taxon>
        <taxon>Ascomycota</taxon>
        <taxon>Pezizomycotina</taxon>
        <taxon>Sordariomycetes</taxon>
        <taxon>Sordariomycetidae</taxon>
        <taxon>Sordariales</taxon>
        <taxon>Chaetomiaceae</taxon>
        <taxon>Achaetomium</taxon>
    </lineage>
</organism>
<feature type="compositionally biased region" description="Basic and acidic residues" evidence="1">
    <location>
        <begin position="152"/>
        <end position="161"/>
    </location>
</feature>
<evidence type="ECO:0000313" key="2">
    <source>
        <dbReference type="EMBL" id="KAK4236336.1"/>
    </source>
</evidence>
<keyword evidence="3" id="KW-1185">Reference proteome</keyword>
<feature type="non-terminal residue" evidence="2">
    <location>
        <position position="561"/>
    </location>
</feature>
<dbReference type="EMBL" id="MU860199">
    <property type="protein sequence ID" value="KAK4236336.1"/>
    <property type="molecule type" value="Genomic_DNA"/>
</dbReference>
<feature type="region of interest" description="Disordered" evidence="1">
    <location>
        <begin position="142"/>
        <end position="274"/>
    </location>
</feature>
<feature type="region of interest" description="Disordered" evidence="1">
    <location>
        <begin position="1"/>
        <end position="79"/>
    </location>
</feature>
<evidence type="ECO:0000256" key="1">
    <source>
        <dbReference type="SAM" id="MobiDB-lite"/>
    </source>
</evidence>
<proteinExistence type="predicted"/>
<evidence type="ECO:0000313" key="3">
    <source>
        <dbReference type="Proteomes" id="UP001303760"/>
    </source>
</evidence>
<feature type="region of interest" description="Disordered" evidence="1">
    <location>
        <begin position="310"/>
        <end position="330"/>
    </location>
</feature>
<feature type="compositionally biased region" description="Low complexity" evidence="1">
    <location>
        <begin position="499"/>
        <end position="511"/>
    </location>
</feature>